<dbReference type="InterPro" id="IPR000801">
    <property type="entry name" value="Esterase-like"/>
</dbReference>
<dbReference type="PANTHER" id="PTHR48098:SF1">
    <property type="entry name" value="DIACYLGLYCEROL ACYLTRANSFERASE_MYCOLYLTRANSFERASE AG85A"/>
    <property type="match status" value="1"/>
</dbReference>
<dbReference type="SUPFAM" id="SSF53474">
    <property type="entry name" value="alpha/beta-Hydrolases"/>
    <property type="match status" value="1"/>
</dbReference>
<dbReference type="GO" id="GO:0016787">
    <property type="term" value="F:hydrolase activity"/>
    <property type="evidence" value="ECO:0007669"/>
    <property type="project" value="UniProtKB-KW"/>
</dbReference>
<dbReference type="PANTHER" id="PTHR48098">
    <property type="entry name" value="ENTEROCHELIN ESTERASE-RELATED"/>
    <property type="match status" value="1"/>
</dbReference>
<evidence type="ECO:0000313" key="2">
    <source>
        <dbReference type="Proteomes" id="UP001597227"/>
    </source>
</evidence>
<keyword evidence="1" id="KW-0378">Hydrolase</keyword>
<sequence length="265" mass="30203">MALIETYVYSEVLGMEVTLNVIFPQQRQPYQEEQKLKVLWLLHGGSGDASAWHRMSNIEKYAIKYGIAVIMPGGMNSCFTDMEHGGKFFTYMTEELPGLIRHLFPRLSTDRDDHYIAGFSNGGYGCLRIGLARPDLYAAIGAFSAGNKADVPFNNDGSKKALGRIEIFGDGDIKNTDHDLEYLAIEAAKSSQALPKIYHACGSEDPWLDLNDKVRDFFHRLSNFYDYCYHVAEGHGHTWEFWDMEIQRFLEFLSLKQDDTRYIGI</sequence>
<organism evidence="1 2">
    <name type="scientific">Fredinandcohnia salidurans</name>
    <dbReference type="NCBI Taxonomy" id="2595041"/>
    <lineage>
        <taxon>Bacteria</taxon>
        <taxon>Bacillati</taxon>
        <taxon>Bacillota</taxon>
        <taxon>Bacilli</taxon>
        <taxon>Bacillales</taxon>
        <taxon>Bacillaceae</taxon>
        <taxon>Fredinandcohnia</taxon>
    </lineage>
</organism>
<evidence type="ECO:0000313" key="1">
    <source>
        <dbReference type="EMBL" id="MFD1781471.1"/>
    </source>
</evidence>
<dbReference type="Pfam" id="PF00756">
    <property type="entry name" value="Esterase"/>
    <property type="match status" value="1"/>
</dbReference>
<reference evidence="2" key="1">
    <citation type="journal article" date="2019" name="Int. J. Syst. Evol. Microbiol.">
        <title>The Global Catalogue of Microorganisms (GCM) 10K type strain sequencing project: providing services to taxonomists for standard genome sequencing and annotation.</title>
        <authorList>
            <consortium name="The Broad Institute Genomics Platform"/>
            <consortium name="The Broad Institute Genome Sequencing Center for Infectious Disease"/>
            <person name="Wu L."/>
            <person name="Ma J."/>
        </authorList>
    </citation>
    <scope>NUCLEOTIDE SEQUENCE [LARGE SCALE GENOMIC DNA]</scope>
    <source>
        <strain evidence="2">CCUG 15531</strain>
    </source>
</reference>
<dbReference type="InterPro" id="IPR029058">
    <property type="entry name" value="AB_hydrolase_fold"/>
</dbReference>
<keyword evidence="2" id="KW-1185">Reference proteome</keyword>
<accession>A0ABW4MUP6</accession>
<dbReference type="EMBL" id="JBHUEK010000034">
    <property type="protein sequence ID" value="MFD1781471.1"/>
    <property type="molecule type" value="Genomic_DNA"/>
</dbReference>
<dbReference type="RefSeq" id="WP_388041701.1">
    <property type="nucleotide sequence ID" value="NZ_JBHUEK010000034.1"/>
</dbReference>
<comment type="caution">
    <text evidence="1">The sequence shown here is derived from an EMBL/GenBank/DDBJ whole genome shotgun (WGS) entry which is preliminary data.</text>
</comment>
<name>A0ABW4MUP6_9BACI</name>
<dbReference type="Proteomes" id="UP001597227">
    <property type="component" value="Unassembled WGS sequence"/>
</dbReference>
<gene>
    <name evidence="1" type="ORF">ACFSFW_22755</name>
</gene>
<proteinExistence type="predicted"/>
<dbReference type="Gene3D" id="3.40.50.1820">
    <property type="entry name" value="alpha/beta hydrolase"/>
    <property type="match status" value="1"/>
</dbReference>
<protein>
    <submittedName>
        <fullName evidence="1">Alpha/beta hydrolase</fullName>
    </submittedName>
</protein>
<dbReference type="InterPro" id="IPR050583">
    <property type="entry name" value="Mycobacterial_A85_antigen"/>
</dbReference>